<dbReference type="InterPro" id="IPR036291">
    <property type="entry name" value="NAD(P)-bd_dom_sf"/>
</dbReference>
<organism evidence="2 3">
    <name type="scientific">Aspergillus turcosus</name>
    <dbReference type="NCBI Taxonomy" id="1245748"/>
    <lineage>
        <taxon>Eukaryota</taxon>
        <taxon>Fungi</taxon>
        <taxon>Dikarya</taxon>
        <taxon>Ascomycota</taxon>
        <taxon>Pezizomycotina</taxon>
        <taxon>Eurotiomycetes</taxon>
        <taxon>Eurotiomycetidae</taxon>
        <taxon>Eurotiales</taxon>
        <taxon>Aspergillaceae</taxon>
        <taxon>Aspergillus</taxon>
        <taxon>Aspergillus subgen. Fumigati</taxon>
    </lineage>
</organism>
<dbReference type="SMART" id="SM00829">
    <property type="entry name" value="PKS_ER"/>
    <property type="match status" value="1"/>
</dbReference>
<name>A0A3R7LY90_9EURO</name>
<evidence type="ECO:0000313" key="2">
    <source>
        <dbReference type="EMBL" id="RLL96916.1"/>
    </source>
</evidence>
<sequence length="413" mass="44176">MDGIENPCFGVYVTDGNIGESTPICDISENNTPFDWCEEGDAAGTFRDSGPEFFEEDSCGMQIELFGGLYTPEQLTPLEDGSIMAPATTTMQAIQLTRETEELPPAMSFTTLPIPKVTPGYALVKIIYSNLNPSDRANAKGDFAITSYPRVLGRDYSGIIVDGPSDRIGEEVYGTSGGVLGFTMDGVHAQYCVLPENCLVTKPKNLSFLQAAVVGVPFTTASLCLRRARATSKDIVLVLGANGAVGSAAVQIAKAMGCKKVIRVARGQDADVNLTLDPELQTVGALTDGKGVDVVVDTVGNLDLMKSAFNRLARLGRYGYIAAPRGGASTDFTIDILQGYRMGIELIGCNTGFYTLEEVAADMAQLKEWFESGAITTKSDECYDIIPLEEAVQIGYGRAPSKRPTVISMVSEN</sequence>
<evidence type="ECO:0000313" key="3">
    <source>
        <dbReference type="Proteomes" id="UP000215289"/>
    </source>
</evidence>
<dbReference type="SUPFAM" id="SSF51735">
    <property type="entry name" value="NAD(P)-binding Rossmann-fold domains"/>
    <property type="match status" value="1"/>
</dbReference>
<dbReference type="PANTHER" id="PTHR43482:SF1">
    <property type="entry name" value="PROTEIN AST1-RELATED"/>
    <property type="match status" value="1"/>
</dbReference>
<dbReference type="GO" id="GO:0016491">
    <property type="term" value="F:oxidoreductase activity"/>
    <property type="evidence" value="ECO:0007669"/>
    <property type="project" value="InterPro"/>
</dbReference>
<reference evidence="2 3" key="1">
    <citation type="submission" date="2018-08" db="EMBL/GenBank/DDBJ databases">
        <title>Draft genome sequences of two Aspergillus turcosus clinical strains isolated from bronchoalveolar lavage fluid: one azole-susceptible and the other azole-resistant.</title>
        <authorList>
            <person name="Parent-Michaud M."/>
            <person name="Dufresne P.J."/>
            <person name="Fournier E."/>
            <person name="Martineau C."/>
            <person name="Moreira S."/>
            <person name="Perkins V."/>
            <person name="De Repentigny L."/>
            <person name="Dufresne S.F."/>
        </authorList>
    </citation>
    <scope>NUCLEOTIDE SEQUENCE [LARGE SCALE GENOMIC DNA]</scope>
    <source>
        <strain evidence="2">HMR AF 1038</strain>
    </source>
</reference>
<dbReference type="OrthoDB" id="201656at2759"/>
<dbReference type="STRING" id="1245748.A0A3R7LY90"/>
<evidence type="ECO:0000259" key="1">
    <source>
        <dbReference type="SMART" id="SM00829"/>
    </source>
</evidence>
<feature type="domain" description="Enoyl reductase (ER)" evidence="1">
    <location>
        <begin position="102"/>
        <end position="407"/>
    </location>
</feature>
<dbReference type="PANTHER" id="PTHR43482">
    <property type="entry name" value="PROTEIN AST1-RELATED"/>
    <property type="match status" value="1"/>
</dbReference>
<dbReference type="SUPFAM" id="SSF50129">
    <property type="entry name" value="GroES-like"/>
    <property type="match status" value="1"/>
</dbReference>
<accession>A0A3R7LY90</accession>
<dbReference type="InterPro" id="IPR020843">
    <property type="entry name" value="ER"/>
</dbReference>
<dbReference type="Proteomes" id="UP000215289">
    <property type="component" value="Unassembled WGS sequence"/>
</dbReference>
<gene>
    <name evidence="2" type="ORF">CFD26_106650</name>
</gene>
<protein>
    <recommendedName>
        <fullName evidence="1">Enoyl reductase (ER) domain-containing protein</fullName>
    </recommendedName>
</protein>
<dbReference type="EMBL" id="NIDN02000095">
    <property type="protein sequence ID" value="RLL96916.1"/>
    <property type="molecule type" value="Genomic_DNA"/>
</dbReference>
<dbReference type="Gene3D" id="3.90.180.10">
    <property type="entry name" value="Medium-chain alcohol dehydrogenases, catalytic domain"/>
    <property type="match status" value="1"/>
</dbReference>
<keyword evidence="3" id="KW-1185">Reference proteome</keyword>
<dbReference type="InterPro" id="IPR011032">
    <property type="entry name" value="GroES-like_sf"/>
</dbReference>
<dbReference type="InterPro" id="IPR052585">
    <property type="entry name" value="Lipid_raft_assoc_Zn_ADH"/>
</dbReference>
<dbReference type="InterPro" id="IPR013149">
    <property type="entry name" value="ADH-like_C"/>
</dbReference>
<dbReference type="Pfam" id="PF00107">
    <property type="entry name" value="ADH_zinc_N"/>
    <property type="match status" value="1"/>
</dbReference>
<dbReference type="AlphaFoldDB" id="A0A3R7LY90"/>
<proteinExistence type="predicted"/>
<dbReference type="Pfam" id="PF08240">
    <property type="entry name" value="ADH_N"/>
    <property type="match status" value="1"/>
</dbReference>
<dbReference type="InterPro" id="IPR013154">
    <property type="entry name" value="ADH-like_N"/>
</dbReference>
<comment type="caution">
    <text evidence="2">The sequence shown here is derived from an EMBL/GenBank/DDBJ whole genome shotgun (WGS) entry which is preliminary data.</text>
</comment>